<dbReference type="Pfam" id="PF01863">
    <property type="entry name" value="YgjP-like"/>
    <property type="match status" value="1"/>
</dbReference>
<evidence type="ECO:0000313" key="2">
    <source>
        <dbReference type="EMBL" id="AVP49617.1"/>
    </source>
</evidence>
<accession>A0A2S0NKT3</accession>
<proteinExistence type="predicted"/>
<dbReference type="InterPro" id="IPR053136">
    <property type="entry name" value="UTP_pyrophosphatase-like"/>
</dbReference>
<dbReference type="RefSeq" id="WP_303662190.1">
    <property type="nucleotide sequence ID" value="NZ_CP027019.1"/>
</dbReference>
<evidence type="ECO:0000259" key="1">
    <source>
        <dbReference type="Pfam" id="PF01863"/>
    </source>
</evidence>
<protein>
    <submittedName>
        <fullName evidence="2">M48 family peptidase</fullName>
    </submittedName>
</protein>
<dbReference type="InterPro" id="IPR002725">
    <property type="entry name" value="YgjP-like_metallopeptidase"/>
</dbReference>
<gene>
    <name evidence="2" type="ORF">C5T88_03520</name>
</gene>
<sequence>MATMKKTISVNGNLVNYNLTYRDQKNLVLKVRDGQICISAPVRANDWDIEQIIYKNYHTINKYQISYDVHLKYDLYGNHPWIKIFDQKINVVFSTDNIHPKLINNELHIKNYLNLDEQIAKIYTFLAKQYKNWFINQTGQWASLMNLHFKNLSLKAMTTKWGVCYPQTQKIMYNIKLIHFKPEIIDYVIVHELTHLEFPNHSKDFWRRVEKFLPHYRELSKELNQPGA</sequence>
<evidence type="ECO:0000313" key="3">
    <source>
        <dbReference type="Proteomes" id="UP000239250"/>
    </source>
</evidence>
<dbReference type="Proteomes" id="UP000239250">
    <property type="component" value="Chromosome"/>
</dbReference>
<dbReference type="PANTHER" id="PTHR30399">
    <property type="entry name" value="UNCHARACTERIZED PROTEIN YGJP"/>
    <property type="match status" value="1"/>
</dbReference>
<feature type="domain" description="YgjP-like metallopeptidase" evidence="1">
    <location>
        <begin position="25"/>
        <end position="225"/>
    </location>
</feature>
<dbReference type="CDD" id="cd07344">
    <property type="entry name" value="M48_yhfN_like"/>
    <property type="match status" value="1"/>
</dbReference>
<dbReference type="AlphaFoldDB" id="A0A2S0NKT3"/>
<dbReference type="PANTHER" id="PTHR30399:SF1">
    <property type="entry name" value="UTP PYROPHOSPHATASE"/>
    <property type="match status" value="1"/>
</dbReference>
<dbReference type="Gene3D" id="3.30.2010.10">
    <property type="entry name" value="Metalloproteases ('zincins'), catalytic domain"/>
    <property type="match status" value="1"/>
</dbReference>
<name>A0A2S0NKT3_9MOLU</name>
<dbReference type="EMBL" id="CP027019">
    <property type="protein sequence ID" value="AVP49617.1"/>
    <property type="molecule type" value="Genomic_DNA"/>
</dbReference>
<organism evidence="2 3">
    <name type="scientific">Williamsoniiplasma luminosum</name>
    <dbReference type="NCBI Taxonomy" id="214888"/>
    <lineage>
        <taxon>Bacteria</taxon>
        <taxon>Bacillati</taxon>
        <taxon>Mycoplasmatota</taxon>
        <taxon>Mollicutes</taxon>
        <taxon>Entomoplasmatales</taxon>
        <taxon>Williamsoniiplasma</taxon>
    </lineage>
</organism>
<reference evidence="3" key="1">
    <citation type="submission" date="2018-02" db="EMBL/GenBank/DDBJ databases">
        <title>Firefly genomes illuminate parallel origins of bioluminescence in beetles.</title>
        <authorList>
            <person name="Fallon T.R."/>
            <person name="Lower S.E.S."/>
            <person name="Behringer M."/>
            <person name="Weng J.-K."/>
        </authorList>
    </citation>
    <scope>NUCLEOTIDE SEQUENCE [LARGE SCALE GENOMIC DNA]</scope>
</reference>